<dbReference type="RefSeq" id="WP_377258880.1">
    <property type="nucleotide sequence ID" value="NZ_JBHLUH010000073.1"/>
</dbReference>
<dbReference type="InterPro" id="IPR036388">
    <property type="entry name" value="WH-like_DNA-bd_sf"/>
</dbReference>
<protein>
    <submittedName>
        <fullName evidence="3">PadR family transcriptional regulator</fullName>
    </submittedName>
</protein>
<dbReference type="InterPro" id="IPR005149">
    <property type="entry name" value="Tscrpt_reg_PadR_N"/>
</dbReference>
<sequence length="239" mass="25620">MKHVVLGLLAAGPAHGYEVRRRYDELFAGAGVEVNVGQIYVTLGRLEKDGLVTHTPASGGDRRDRKVYRLTDTGTKALREWFAERPDTPIVKPDVLLRLVTARLAAGVIPDIDARAIITDHRQRCLEALRDLDRQAGQTAAGSVSRLLLQSTALHLQAELRWLEACEQQLTQILPAGAGNVRAASEEQTVPAGDAHGGDQTVPDGHVQAGGSGERSPRAGGDQVRAAGGPRKPETETQP</sequence>
<proteinExistence type="predicted"/>
<evidence type="ECO:0000313" key="3">
    <source>
        <dbReference type="EMBL" id="MFC0532572.1"/>
    </source>
</evidence>
<dbReference type="InterPro" id="IPR036390">
    <property type="entry name" value="WH_DNA-bd_sf"/>
</dbReference>
<dbReference type="EMBL" id="JBHLUH010000073">
    <property type="protein sequence ID" value="MFC0532572.1"/>
    <property type="molecule type" value="Genomic_DNA"/>
</dbReference>
<accession>A0ABV6MCV7</accession>
<keyword evidence="4" id="KW-1185">Reference proteome</keyword>
<dbReference type="SUPFAM" id="SSF46785">
    <property type="entry name" value="Winged helix' DNA-binding domain"/>
    <property type="match status" value="1"/>
</dbReference>
<comment type="caution">
    <text evidence="3">The sequence shown here is derived from an EMBL/GenBank/DDBJ whole genome shotgun (WGS) entry which is preliminary data.</text>
</comment>
<evidence type="ECO:0000259" key="2">
    <source>
        <dbReference type="Pfam" id="PF03551"/>
    </source>
</evidence>
<dbReference type="PANTHER" id="PTHR43252:SF6">
    <property type="entry name" value="NEGATIVE TRANSCRIPTION REGULATOR PADR"/>
    <property type="match status" value="1"/>
</dbReference>
<dbReference type="PANTHER" id="PTHR43252">
    <property type="entry name" value="TRANSCRIPTIONAL REGULATOR YQJI"/>
    <property type="match status" value="1"/>
</dbReference>
<feature type="region of interest" description="Disordered" evidence="1">
    <location>
        <begin position="182"/>
        <end position="239"/>
    </location>
</feature>
<name>A0ABV6MCV7_9ACTN</name>
<feature type="domain" description="Transcription regulator PadR N-terminal" evidence="2">
    <location>
        <begin position="5"/>
        <end position="80"/>
    </location>
</feature>
<evidence type="ECO:0000256" key="1">
    <source>
        <dbReference type="SAM" id="MobiDB-lite"/>
    </source>
</evidence>
<reference evidence="3 4" key="1">
    <citation type="submission" date="2024-09" db="EMBL/GenBank/DDBJ databases">
        <authorList>
            <person name="Sun Q."/>
            <person name="Mori K."/>
        </authorList>
    </citation>
    <scope>NUCLEOTIDE SEQUENCE [LARGE SCALE GENOMIC DNA]</scope>
    <source>
        <strain evidence="3 4">TBRC 3947</strain>
    </source>
</reference>
<evidence type="ECO:0000313" key="4">
    <source>
        <dbReference type="Proteomes" id="UP001589867"/>
    </source>
</evidence>
<dbReference type="Proteomes" id="UP001589867">
    <property type="component" value="Unassembled WGS sequence"/>
</dbReference>
<dbReference type="Pfam" id="PF03551">
    <property type="entry name" value="PadR"/>
    <property type="match status" value="1"/>
</dbReference>
<organism evidence="3 4">
    <name type="scientific">Phytohabitans kaempferiae</name>
    <dbReference type="NCBI Taxonomy" id="1620943"/>
    <lineage>
        <taxon>Bacteria</taxon>
        <taxon>Bacillati</taxon>
        <taxon>Actinomycetota</taxon>
        <taxon>Actinomycetes</taxon>
        <taxon>Micromonosporales</taxon>
        <taxon>Micromonosporaceae</taxon>
    </lineage>
</organism>
<gene>
    <name evidence="3" type="ORF">ACFFIA_33615</name>
</gene>
<dbReference type="Gene3D" id="1.10.10.10">
    <property type="entry name" value="Winged helix-like DNA-binding domain superfamily/Winged helix DNA-binding domain"/>
    <property type="match status" value="1"/>
</dbReference>